<keyword evidence="2" id="KW-1185">Reference proteome</keyword>
<protein>
    <submittedName>
        <fullName evidence="1">Uncharacterized protein</fullName>
    </submittedName>
</protein>
<accession>A0A4Y2WL82</accession>
<feature type="non-terminal residue" evidence="1">
    <location>
        <position position="1"/>
    </location>
</feature>
<name>A0A4Y2WL82_ARAVE</name>
<comment type="caution">
    <text evidence="1">The sequence shown here is derived from an EMBL/GenBank/DDBJ whole genome shotgun (WGS) entry which is preliminary data.</text>
</comment>
<reference evidence="1 2" key="1">
    <citation type="journal article" date="2019" name="Sci. Rep.">
        <title>Orb-weaving spider Araneus ventricosus genome elucidates the spidroin gene catalogue.</title>
        <authorList>
            <person name="Kono N."/>
            <person name="Nakamura H."/>
            <person name="Ohtoshi R."/>
            <person name="Moran D.A.P."/>
            <person name="Shinohara A."/>
            <person name="Yoshida Y."/>
            <person name="Fujiwara M."/>
            <person name="Mori M."/>
            <person name="Tomita M."/>
            <person name="Arakawa K."/>
        </authorList>
    </citation>
    <scope>NUCLEOTIDE SEQUENCE [LARGE SCALE GENOMIC DNA]</scope>
</reference>
<organism evidence="1 2">
    <name type="scientific">Araneus ventricosus</name>
    <name type="common">Orbweaver spider</name>
    <name type="synonym">Epeira ventricosa</name>
    <dbReference type="NCBI Taxonomy" id="182803"/>
    <lineage>
        <taxon>Eukaryota</taxon>
        <taxon>Metazoa</taxon>
        <taxon>Ecdysozoa</taxon>
        <taxon>Arthropoda</taxon>
        <taxon>Chelicerata</taxon>
        <taxon>Arachnida</taxon>
        <taxon>Araneae</taxon>
        <taxon>Araneomorphae</taxon>
        <taxon>Entelegynae</taxon>
        <taxon>Araneoidea</taxon>
        <taxon>Araneidae</taxon>
        <taxon>Araneus</taxon>
    </lineage>
</organism>
<sequence length="86" mass="9441">VQYANGCILSVSDHLIEAAPATFSAWEGDYQGRITEIIRPGDYTTGIIRPRPKHFTLLPLALCIHLDHIEMHREGVASLLNANGCA</sequence>
<evidence type="ECO:0000313" key="1">
    <source>
        <dbReference type="EMBL" id="GBO38273.1"/>
    </source>
</evidence>
<dbReference type="AlphaFoldDB" id="A0A4Y2WL82"/>
<gene>
    <name evidence="1" type="ORF">AVEN_70314_1</name>
</gene>
<proteinExistence type="predicted"/>
<dbReference type="EMBL" id="BGPR01062927">
    <property type="protein sequence ID" value="GBO38273.1"/>
    <property type="molecule type" value="Genomic_DNA"/>
</dbReference>
<dbReference type="Proteomes" id="UP000499080">
    <property type="component" value="Unassembled WGS sequence"/>
</dbReference>
<evidence type="ECO:0000313" key="2">
    <source>
        <dbReference type="Proteomes" id="UP000499080"/>
    </source>
</evidence>